<comment type="caution">
    <text evidence="7">The sequence shown here is derived from an EMBL/GenBank/DDBJ whole genome shotgun (WGS) entry which is preliminary data.</text>
</comment>
<feature type="transmembrane region" description="Helical" evidence="5">
    <location>
        <begin position="377"/>
        <end position="399"/>
    </location>
</feature>
<evidence type="ECO:0000256" key="5">
    <source>
        <dbReference type="SAM" id="Phobius"/>
    </source>
</evidence>
<feature type="transmembrane region" description="Helical" evidence="5">
    <location>
        <begin position="247"/>
        <end position="271"/>
    </location>
</feature>
<feature type="transmembrane region" description="Helical" evidence="5">
    <location>
        <begin position="314"/>
        <end position="338"/>
    </location>
</feature>
<keyword evidence="3 5" id="KW-1133">Transmembrane helix</keyword>
<dbReference type="InterPro" id="IPR013525">
    <property type="entry name" value="ABC2_TM"/>
</dbReference>
<keyword evidence="4 5" id="KW-0472">Membrane</keyword>
<gene>
    <name evidence="7" type="ORF">ENU21_03975</name>
</gene>
<feature type="transmembrane region" description="Helical" evidence="5">
    <location>
        <begin position="190"/>
        <end position="210"/>
    </location>
</feature>
<sequence>MIKPLVEKEVKDLLRDPRIIVPFILGALLLPLLGFVISISMRAAVEQAVTGTQVIGLLDLDGTPTSAELAAWLEQRGVSVVRLAEGSLDSLAEEAAGRGAEVVVIIPRGFGEAISQRRPVNLTFLNVVEELSLLGVSKAVVSASLIEEYVSAAMLRGTGISPSVVRNPVRVAQYTFLTSKGVQLPGDPESLVGLSLSVMLIPLIVVMLALTTMQMSATSMAVENEERTLETLLTLPVPATHILLAKLLAMFVVALLGSVLQLAGMVAYFLLLMSQLVQMSPGQQAPATGVSDLLAPGASTFLAAPAQLVSPQGLGALAVSLLLSLFFCAALGVVVGALSKDVRIASTMVSPLATLFIVPIFLVVYMSSKAMNPLLRAALYILPFTQPAILSKEMIAYTLPPELPVYLTASLALTLLMVYLTSRLLSIETLSRLQRSISTIAPSLKRK</sequence>
<evidence type="ECO:0000256" key="4">
    <source>
        <dbReference type="ARBA" id="ARBA00023136"/>
    </source>
</evidence>
<dbReference type="Pfam" id="PF12698">
    <property type="entry name" value="ABC2_membrane_3"/>
    <property type="match status" value="1"/>
</dbReference>
<organism evidence="7">
    <name type="scientific">Thermofilum pendens</name>
    <dbReference type="NCBI Taxonomy" id="2269"/>
    <lineage>
        <taxon>Archaea</taxon>
        <taxon>Thermoproteota</taxon>
        <taxon>Thermoprotei</taxon>
        <taxon>Thermofilales</taxon>
        <taxon>Thermofilaceae</taxon>
        <taxon>Thermofilum</taxon>
    </lineage>
</organism>
<proteinExistence type="predicted"/>
<comment type="subcellular location">
    <subcellularLocation>
        <location evidence="1">Membrane</location>
        <topology evidence="1">Multi-pass membrane protein</topology>
    </subcellularLocation>
</comment>
<protein>
    <submittedName>
        <fullName evidence="7">ABC transporter permease</fullName>
    </submittedName>
</protein>
<dbReference type="Gene3D" id="3.40.1710.10">
    <property type="entry name" value="abc type-2 transporter like domain"/>
    <property type="match status" value="1"/>
</dbReference>
<dbReference type="PANTHER" id="PTHR43471">
    <property type="entry name" value="ABC TRANSPORTER PERMEASE"/>
    <property type="match status" value="1"/>
</dbReference>
<dbReference type="GO" id="GO:0016020">
    <property type="term" value="C:membrane"/>
    <property type="evidence" value="ECO:0007669"/>
    <property type="project" value="UniProtKB-SubCell"/>
</dbReference>
<feature type="domain" description="ABC-2 type transporter transmembrane" evidence="6">
    <location>
        <begin position="25"/>
        <end position="420"/>
    </location>
</feature>
<dbReference type="EMBL" id="DTBQ01000107">
    <property type="protein sequence ID" value="HGM46894.1"/>
    <property type="molecule type" value="Genomic_DNA"/>
</dbReference>
<accession>A0A7C4D2E9</accession>
<evidence type="ECO:0000313" key="7">
    <source>
        <dbReference type="EMBL" id="HGM46894.1"/>
    </source>
</evidence>
<evidence type="ECO:0000256" key="3">
    <source>
        <dbReference type="ARBA" id="ARBA00022989"/>
    </source>
</evidence>
<evidence type="ECO:0000256" key="2">
    <source>
        <dbReference type="ARBA" id="ARBA00022692"/>
    </source>
</evidence>
<reference evidence="7" key="1">
    <citation type="journal article" date="2020" name="mSystems">
        <title>Genome- and Community-Level Interaction Insights into Carbon Utilization and Element Cycling Functions of Hydrothermarchaeota in Hydrothermal Sediment.</title>
        <authorList>
            <person name="Zhou Z."/>
            <person name="Liu Y."/>
            <person name="Xu W."/>
            <person name="Pan J."/>
            <person name="Luo Z.H."/>
            <person name="Li M."/>
        </authorList>
    </citation>
    <scope>NUCLEOTIDE SEQUENCE</scope>
    <source>
        <strain evidence="7">SpSt-649</strain>
    </source>
</reference>
<feature type="transmembrane region" description="Helical" evidence="5">
    <location>
        <begin position="344"/>
        <end position="365"/>
    </location>
</feature>
<dbReference type="GO" id="GO:0140359">
    <property type="term" value="F:ABC-type transporter activity"/>
    <property type="evidence" value="ECO:0007669"/>
    <property type="project" value="InterPro"/>
</dbReference>
<dbReference type="PANTHER" id="PTHR43471:SF3">
    <property type="entry name" value="ABC TRANSPORTER PERMEASE PROTEIN NATB"/>
    <property type="match status" value="1"/>
</dbReference>
<evidence type="ECO:0000259" key="6">
    <source>
        <dbReference type="Pfam" id="PF12698"/>
    </source>
</evidence>
<keyword evidence="2 5" id="KW-0812">Transmembrane</keyword>
<dbReference type="AlphaFoldDB" id="A0A7C4D2E9"/>
<name>A0A7C4D2E9_THEPE</name>
<evidence type="ECO:0000256" key="1">
    <source>
        <dbReference type="ARBA" id="ARBA00004141"/>
    </source>
</evidence>
<feature type="transmembrane region" description="Helical" evidence="5">
    <location>
        <begin position="405"/>
        <end position="425"/>
    </location>
</feature>
<feature type="transmembrane region" description="Helical" evidence="5">
    <location>
        <begin position="20"/>
        <end position="39"/>
    </location>
</feature>